<gene>
    <name evidence="8" type="ORF">MJAP1_000696</name>
</gene>
<dbReference type="GO" id="GO:0016627">
    <property type="term" value="F:oxidoreductase activity, acting on the CH-CH group of donors"/>
    <property type="evidence" value="ECO:0007669"/>
    <property type="project" value="InterPro"/>
</dbReference>
<evidence type="ECO:0000259" key="7">
    <source>
        <dbReference type="Pfam" id="PF02544"/>
    </source>
</evidence>
<evidence type="ECO:0000313" key="8">
    <source>
        <dbReference type="EMBL" id="WFD37749.1"/>
    </source>
</evidence>
<dbReference type="PANTHER" id="PTHR10556:SF43">
    <property type="entry name" value="STEROID 5-ALPHA-REDUCTASE DET2"/>
    <property type="match status" value="1"/>
</dbReference>
<evidence type="ECO:0000256" key="6">
    <source>
        <dbReference type="SAM" id="Phobius"/>
    </source>
</evidence>
<name>A0AAF0EYW3_9BASI</name>
<dbReference type="InterPro" id="IPR009846">
    <property type="entry name" value="SF3b5/RDS3-10"/>
</dbReference>
<accession>A0AAF0EYW3</accession>
<evidence type="ECO:0000256" key="4">
    <source>
        <dbReference type="ARBA" id="ARBA00022989"/>
    </source>
</evidence>
<evidence type="ECO:0000256" key="3">
    <source>
        <dbReference type="ARBA" id="ARBA00022692"/>
    </source>
</evidence>
<evidence type="ECO:0000313" key="9">
    <source>
        <dbReference type="Proteomes" id="UP001217754"/>
    </source>
</evidence>
<dbReference type="PANTHER" id="PTHR10556">
    <property type="entry name" value="3-OXO-5-ALPHA-STEROID 4-DEHYDROGENASE"/>
    <property type="match status" value="1"/>
</dbReference>
<organism evidence="8 9">
    <name type="scientific">Malassezia japonica</name>
    <dbReference type="NCBI Taxonomy" id="223818"/>
    <lineage>
        <taxon>Eukaryota</taxon>
        <taxon>Fungi</taxon>
        <taxon>Dikarya</taxon>
        <taxon>Basidiomycota</taxon>
        <taxon>Ustilaginomycotina</taxon>
        <taxon>Malasseziomycetes</taxon>
        <taxon>Malasseziales</taxon>
        <taxon>Malasseziaceae</taxon>
        <taxon>Malassezia</taxon>
    </lineage>
</organism>
<evidence type="ECO:0000256" key="1">
    <source>
        <dbReference type="ARBA" id="ARBA00004141"/>
    </source>
</evidence>
<feature type="transmembrane region" description="Helical" evidence="6">
    <location>
        <begin position="126"/>
        <end position="145"/>
    </location>
</feature>
<dbReference type="AlphaFoldDB" id="A0AAF0EYW3"/>
<keyword evidence="9" id="KW-1185">Reference proteome</keyword>
<dbReference type="InterPro" id="IPR001104">
    <property type="entry name" value="3-oxo-5_a-steroid_4-DH_C"/>
</dbReference>
<keyword evidence="5 6" id="KW-0472">Membrane</keyword>
<feature type="transmembrane region" description="Helical" evidence="6">
    <location>
        <begin position="55"/>
        <end position="72"/>
    </location>
</feature>
<proteinExistence type="inferred from homology"/>
<dbReference type="GO" id="GO:0006629">
    <property type="term" value="P:lipid metabolic process"/>
    <property type="evidence" value="ECO:0007669"/>
    <property type="project" value="InterPro"/>
</dbReference>
<dbReference type="PROSITE" id="PS50244">
    <property type="entry name" value="S5A_REDUCTASE"/>
    <property type="match status" value="1"/>
</dbReference>
<evidence type="ECO:0000256" key="5">
    <source>
        <dbReference type="ARBA" id="ARBA00023136"/>
    </source>
</evidence>
<comment type="subcellular location">
    <subcellularLocation>
        <location evidence="1">Membrane</location>
        <topology evidence="1">Multi-pass membrane protein</topology>
    </subcellularLocation>
</comment>
<dbReference type="EMBL" id="CP119958">
    <property type="protein sequence ID" value="WFD37749.1"/>
    <property type="molecule type" value="Genomic_DNA"/>
</dbReference>
<dbReference type="RefSeq" id="XP_060120646.1">
    <property type="nucleotide sequence ID" value="XM_060264663.1"/>
</dbReference>
<dbReference type="GO" id="GO:0016020">
    <property type="term" value="C:membrane"/>
    <property type="evidence" value="ECO:0007669"/>
    <property type="project" value="UniProtKB-SubCell"/>
</dbReference>
<keyword evidence="3 6" id="KW-0812">Transmembrane</keyword>
<reference evidence="8" key="1">
    <citation type="submission" date="2023-03" db="EMBL/GenBank/DDBJ databases">
        <title>Mating type loci evolution in Malassezia.</title>
        <authorList>
            <person name="Coelho M.A."/>
        </authorList>
    </citation>
    <scope>NUCLEOTIDE SEQUENCE</scope>
    <source>
        <strain evidence="8">CBS 9431</strain>
    </source>
</reference>
<dbReference type="Proteomes" id="UP001217754">
    <property type="component" value="Chromosome 1"/>
</dbReference>
<dbReference type="InterPro" id="IPR039357">
    <property type="entry name" value="SRD5A/TECR"/>
</dbReference>
<dbReference type="GeneID" id="85224345"/>
<comment type="similarity">
    <text evidence="2">Belongs to the steroid 5-alpha reductase family.</text>
</comment>
<dbReference type="Pfam" id="PF02544">
    <property type="entry name" value="Steroid_dh"/>
    <property type="match status" value="1"/>
</dbReference>
<dbReference type="Pfam" id="PF07189">
    <property type="entry name" value="SF3b10"/>
    <property type="match status" value="1"/>
</dbReference>
<feature type="transmembrane region" description="Helical" evidence="6">
    <location>
        <begin position="93"/>
        <end position="114"/>
    </location>
</feature>
<keyword evidence="4 6" id="KW-1133">Transmembrane helix</keyword>
<dbReference type="Gene3D" id="1.20.120.1630">
    <property type="match status" value="1"/>
</dbReference>
<sequence>MYDLVRRTFQAAAVCLPPVLFFVDAPFGRFAIDSAWNWNGNASWMTMELVAPITATYFAWPHCNAMLALYVLHYINRAIVQPLRSPTRSPLHAVVVVCAVFFNAMNGFLLGTWLRGEGQVVKAPFAGAYTLGLAVFAAGLAGNIWHDNVLVQLRRTPSGPHVQTSTSHYRIPYGGLYTWISYPNYLCEWIEWSGWALSCLSSIPHDNAGLFSQPPVLFVVLEIAVMLPRAVRGHRWYRAQFGVAPHGTYPARRRAVLPGVSGLKYSGNLQLEHLHSRYTGTIHPDISRHQWLSHQHRDTSTTIIGNGALTSYLSLADGNTKARTRFEQCERMLQPCGPPPQKQRDE</sequence>
<feature type="domain" description="3-oxo-5-alpha-steroid 4-dehydrogenase C-terminal" evidence="7">
    <location>
        <begin position="94"/>
        <end position="260"/>
    </location>
</feature>
<evidence type="ECO:0000256" key="2">
    <source>
        <dbReference type="ARBA" id="ARBA00007742"/>
    </source>
</evidence>
<protein>
    <recommendedName>
        <fullName evidence="7">3-oxo-5-alpha-steroid 4-dehydrogenase C-terminal domain-containing protein</fullName>
    </recommendedName>
</protein>